<feature type="domain" description="Response regulatory" evidence="2">
    <location>
        <begin position="19"/>
        <end position="146"/>
    </location>
</feature>
<dbReference type="Proteomes" id="UP000189670">
    <property type="component" value="Unassembled WGS sequence"/>
</dbReference>
<name>A0A1V1P7V5_9BACT</name>
<reference evidence="4" key="1">
    <citation type="submission" date="2012-11" db="EMBL/GenBank/DDBJ databases">
        <authorList>
            <person name="Lucero-Rivera Y.E."/>
            <person name="Tovar-Ramirez D."/>
        </authorList>
    </citation>
    <scope>NUCLEOTIDE SEQUENCE [LARGE SCALE GENOMIC DNA]</scope>
    <source>
        <strain evidence="4">Araruama</strain>
    </source>
</reference>
<dbReference type="InterPro" id="IPR001789">
    <property type="entry name" value="Sig_transdc_resp-reg_receiver"/>
</dbReference>
<comment type="caution">
    <text evidence="3">The sequence shown here is derived from an EMBL/GenBank/DDBJ whole genome shotgun (WGS) entry which is preliminary data.</text>
</comment>
<organism evidence="3 4">
    <name type="scientific">Candidatus Magnetoglobus multicellularis str. Araruama</name>
    <dbReference type="NCBI Taxonomy" id="890399"/>
    <lineage>
        <taxon>Bacteria</taxon>
        <taxon>Pseudomonadati</taxon>
        <taxon>Thermodesulfobacteriota</taxon>
        <taxon>Desulfobacteria</taxon>
        <taxon>Desulfobacterales</taxon>
        <taxon>Desulfobacteraceae</taxon>
        <taxon>Candidatus Magnetoglobus</taxon>
    </lineage>
</organism>
<evidence type="ECO:0000313" key="3">
    <source>
        <dbReference type="EMBL" id="ETR70890.1"/>
    </source>
</evidence>
<dbReference type="AlphaFoldDB" id="A0A1V1P7V5"/>
<evidence type="ECO:0000313" key="4">
    <source>
        <dbReference type="Proteomes" id="UP000189670"/>
    </source>
</evidence>
<dbReference type="PANTHER" id="PTHR43228:SF1">
    <property type="entry name" value="TWO-COMPONENT RESPONSE REGULATOR ARR22"/>
    <property type="match status" value="1"/>
</dbReference>
<keyword evidence="1" id="KW-0597">Phosphoprotein</keyword>
<dbReference type="EMBL" id="ATBP01000353">
    <property type="protein sequence ID" value="ETR70890.1"/>
    <property type="molecule type" value="Genomic_DNA"/>
</dbReference>
<protein>
    <submittedName>
        <fullName evidence="3">Chemotaxis protein cheY</fullName>
    </submittedName>
</protein>
<dbReference type="Gene3D" id="3.40.50.2300">
    <property type="match status" value="1"/>
</dbReference>
<dbReference type="SUPFAM" id="SSF52172">
    <property type="entry name" value="CheY-like"/>
    <property type="match status" value="1"/>
</dbReference>
<evidence type="ECO:0000259" key="2">
    <source>
        <dbReference type="PROSITE" id="PS50110"/>
    </source>
</evidence>
<sequence length="150" mass="17166">MNNLTALTVKRNKGNQIMRTLIVEDDFVSRQILKDILKKYGDCDIVVDGEEAVQAFRLAWEDNEPYDMICMDIMMPCMDGKEALKQIRAHEKDLNIRGPQEVKVIMTTALSDPKTVFEAYYKSGATSYLVKPLTEDKILEEIKSFGLLKK</sequence>
<gene>
    <name evidence="3" type="ORF">OMM_08486</name>
</gene>
<evidence type="ECO:0000256" key="1">
    <source>
        <dbReference type="PROSITE-ProRule" id="PRU00169"/>
    </source>
</evidence>
<dbReference type="GO" id="GO:0000160">
    <property type="term" value="P:phosphorelay signal transduction system"/>
    <property type="evidence" value="ECO:0007669"/>
    <property type="project" value="InterPro"/>
</dbReference>
<dbReference type="PROSITE" id="PS50110">
    <property type="entry name" value="RESPONSE_REGULATORY"/>
    <property type="match status" value="1"/>
</dbReference>
<dbReference type="CDD" id="cd17546">
    <property type="entry name" value="REC_hyHK_CKI1_RcsC-like"/>
    <property type="match status" value="1"/>
</dbReference>
<feature type="modified residue" description="4-aspartylphosphate" evidence="1">
    <location>
        <position position="72"/>
    </location>
</feature>
<dbReference type="InterPro" id="IPR011006">
    <property type="entry name" value="CheY-like_superfamily"/>
</dbReference>
<dbReference type="PANTHER" id="PTHR43228">
    <property type="entry name" value="TWO-COMPONENT RESPONSE REGULATOR"/>
    <property type="match status" value="1"/>
</dbReference>
<dbReference type="InterPro" id="IPR052048">
    <property type="entry name" value="ST_Response_Regulator"/>
</dbReference>
<dbReference type="Pfam" id="PF00072">
    <property type="entry name" value="Response_reg"/>
    <property type="match status" value="1"/>
</dbReference>
<proteinExistence type="predicted"/>
<dbReference type="SMART" id="SM00448">
    <property type="entry name" value="REC"/>
    <property type="match status" value="1"/>
</dbReference>
<accession>A0A1V1P7V5</accession>